<gene>
    <name evidence="5" type="ORF">UT77_C0002G0106</name>
</gene>
<comment type="caution">
    <text evidence="5">The sequence shown here is derived from an EMBL/GenBank/DDBJ whole genome shotgun (WGS) entry which is preliminary data.</text>
</comment>
<dbReference type="AlphaFoldDB" id="A0A0G0QQM9"/>
<dbReference type="GO" id="GO:0008703">
    <property type="term" value="F:5-amino-6-(5-phosphoribosylamino)uracil reductase activity"/>
    <property type="evidence" value="ECO:0007669"/>
    <property type="project" value="InterPro"/>
</dbReference>
<dbReference type="Gene3D" id="3.40.430.10">
    <property type="entry name" value="Dihydrofolate Reductase, subunit A"/>
    <property type="match status" value="2"/>
</dbReference>
<feature type="domain" description="Bacterial bifunctional deaminase-reductase C-terminal" evidence="4">
    <location>
        <begin position="126"/>
        <end position="201"/>
    </location>
</feature>
<name>A0A0G0QQM9_9BACT</name>
<evidence type="ECO:0000313" key="5">
    <source>
        <dbReference type="EMBL" id="KKR42453.1"/>
    </source>
</evidence>
<dbReference type="InterPro" id="IPR002734">
    <property type="entry name" value="RibDG_C"/>
</dbReference>
<dbReference type="GO" id="GO:0009231">
    <property type="term" value="P:riboflavin biosynthetic process"/>
    <property type="evidence" value="ECO:0007669"/>
    <property type="project" value="InterPro"/>
</dbReference>
<keyword evidence="2" id="KW-0521">NADP</keyword>
<protein>
    <submittedName>
        <fullName evidence="5">Riboflavin-specific deaminase/reductase</fullName>
    </submittedName>
</protein>
<dbReference type="PANTHER" id="PTHR38011:SF7">
    <property type="entry name" value="2,5-DIAMINO-6-RIBOSYLAMINO-4(3H)-PYRIMIDINONE 5'-PHOSPHATE REDUCTASE"/>
    <property type="match status" value="1"/>
</dbReference>
<comment type="pathway">
    <text evidence="1">Cofactor biosynthesis; riboflavin biosynthesis.</text>
</comment>
<dbReference type="EMBL" id="LBYB01000002">
    <property type="protein sequence ID" value="KKR42453.1"/>
    <property type="molecule type" value="Genomic_DNA"/>
</dbReference>
<evidence type="ECO:0000313" key="6">
    <source>
        <dbReference type="Proteomes" id="UP000034881"/>
    </source>
</evidence>
<reference evidence="5 6" key="1">
    <citation type="journal article" date="2015" name="Nature">
        <title>rRNA introns, odd ribosomes, and small enigmatic genomes across a large radiation of phyla.</title>
        <authorList>
            <person name="Brown C.T."/>
            <person name="Hug L.A."/>
            <person name="Thomas B.C."/>
            <person name="Sharon I."/>
            <person name="Castelle C.J."/>
            <person name="Singh A."/>
            <person name="Wilkins M.J."/>
            <person name="Williams K.H."/>
            <person name="Banfield J.F."/>
        </authorList>
    </citation>
    <scope>NUCLEOTIDE SEQUENCE [LARGE SCALE GENOMIC DNA]</scope>
</reference>
<evidence type="ECO:0000256" key="2">
    <source>
        <dbReference type="ARBA" id="ARBA00022857"/>
    </source>
</evidence>
<dbReference type="PANTHER" id="PTHR38011">
    <property type="entry name" value="DIHYDROFOLATE REDUCTASE FAMILY PROTEIN (AFU_ORTHOLOGUE AFUA_8G06820)"/>
    <property type="match status" value="1"/>
</dbReference>
<proteinExistence type="predicted"/>
<dbReference type="InterPro" id="IPR024072">
    <property type="entry name" value="DHFR-like_dom_sf"/>
</dbReference>
<evidence type="ECO:0000256" key="1">
    <source>
        <dbReference type="ARBA" id="ARBA00005104"/>
    </source>
</evidence>
<dbReference type="Pfam" id="PF01872">
    <property type="entry name" value="RibD_C"/>
    <property type="match status" value="1"/>
</dbReference>
<accession>A0A0G0QQM9</accession>
<dbReference type="Proteomes" id="UP000034881">
    <property type="component" value="Unassembled WGS sequence"/>
</dbReference>
<keyword evidence="3" id="KW-0560">Oxidoreductase</keyword>
<evidence type="ECO:0000259" key="4">
    <source>
        <dbReference type="Pfam" id="PF01872"/>
    </source>
</evidence>
<evidence type="ECO:0000256" key="3">
    <source>
        <dbReference type="ARBA" id="ARBA00023002"/>
    </source>
</evidence>
<dbReference type="InterPro" id="IPR050765">
    <property type="entry name" value="Riboflavin_Biosynth_HTPR"/>
</dbReference>
<dbReference type="SUPFAM" id="SSF53597">
    <property type="entry name" value="Dihydrofolate reductase-like"/>
    <property type="match status" value="1"/>
</dbReference>
<sequence>MLYSDLKFPKKVGRPFFYTNFVATLDGKVAVKKPGYFPIGSKTDYQTLVQLRSYADCLIHGKNLAGEFGEITLQSLNKISFKKLRRKLGKQENLPYLILTKHIGSLPKSLGANVIHPPGRIFGLAKYLYSKGYKNILVEGGPTLLGSFLKENLIDEFFLTIAPKIFGSGKDTLTLVEGVLFPPTKIKRLKLISFKQIHNEIYLRYRTI</sequence>
<organism evidence="5 6">
    <name type="scientific">Candidatus Daviesbacteria bacterium GW2011_GWC2_40_12</name>
    <dbReference type="NCBI Taxonomy" id="1618431"/>
    <lineage>
        <taxon>Bacteria</taxon>
        <taxon>Candidatus Daviesiibacteriota</taxon>
    </lineage>
</organism>